<dbReference type="EMBL" id="NBIV01000119">
    <property type="protein sequence ID" value="PXF43547.1"/>
    <property type="molecule type" value="Genomic_DNA"/>
</dbReference>
<proteinExistence type="predicted"/>
<organism evidence="2 3">
    <name type="scientific">Gracilariopsis chorda</name>
    <dbReference type="NCBI Taxonomy" id="448386"/>
    <lineage>
        <taxon>Eukaryota</taxon>
        <taxon>Rhodophyta</taxon>
        <taxon>Florideophyceae</taxon>
        <taxon>Rhodymeniophycidae</taxon>
        <taxon>Gracilariales</taxon>
        <taxon>Gracilariaceae</taxon>
        <taxon>Gracilariopsis</taxon>
    </lineage>
</organism>
<keyword evidence="2" id="KW-0238">DNA-binding</keyword>
<dbReference type="PANTHER" id="PTHR34810:SF1">
    <property type="entry name" value="DNA-BINDING PROTEIN BIN4"/>
    <property type="match status" value="1"/>
</dbReference>
<protein>
    <submittedName>
        <fullName evidence="2">DNA-binding protein BIN4</fullName>
    </submittedName>
</protein>
<dbReference type="GO" id="GO:0042023">
    <property type="term" value="P:DNA endoreduplication"/>
    <property type="evidence" value="ECO:0007669"/>
    <property type="project" value="InterPro"/>
</dbReference>
<feature type="region of interest" description="Disordered" evidence="1">
    <location>
        <begin position="96"/>
        <end position="133"/>
    </location>
</feature>
<dbReference type="GO" id="GO:0003690">
    <property type="term" value="F:double-stranded DNA binding"/>
    <property type="evidence" value="ECO:0007669"/>
    <property type="project" value="InterPro"/>
</dbReference>
<keyword evidence="3" id="KW-1185">Reference proteome</keyword>
<dbReference type="GO" id="GO:0051276">
    <property type="term" value="P:chromosome organization"/>
    <property type="evidence" value="ECO:0007669"/>
    <property type="project" value="TreeGrafter"/>
</dbReference>
<dbReference type="InterPro" id="IPR033246">
    <property type="entry name" value="BIN4"/>
</dbReference>
<evidence type="ECO:0000256" key="1">
    <source>
        <dbReference type="SAM" id="MobiDB-lite"/>
    </source>
</evidence>
<feature type="compositionally biased region" description="Basic residues" evidence="1">
    <location>
        <begin position="272"/>
        <end position="291"/>
    </location>
</feature>
<dbReference type="GO" id="GO:0009330">
    <property type="term" value="C:DNA topoisomerase type II (double strand cut, ATP-hydrolyzing) complex"/>
    <property type="evidence" value="ECO:0007669"/>
    <property type="project" value="InterPro"/>
</dbReference>
<evidence type="ECO:0000313" key="2">
    <source>
        <dbReference type="EMBL" id="PXF43547.1"/>
    </source>
</evidence>
<reference evidence="2 3" key="1">
    <citation type="journal article" date="2018" name="Mol. Biol. Evol.">
        <title>Analysis of the draft genome of the red seaweed Gracilariopsis chorda provides insights into genome size evolution in Rhodophyta.</title>
        <authorList>
            <person name="Lee J."/>
            <person name="Yang E.C."/>
            <person name="Graf L."/>
            <person name="Yang J.H."/>
            <person name="Qiu H."/>
            <person name="Zel Zion U."/>
            <person name="Chan C.X."/>
            <person name="Stephens T.G."/>
            <person name="Weber A.P.M."/>
            <person name="Boo G.H."/>
            <person name="Boo S.M."/>
            <person name="Kim K.M."/>
            <person name="Shin Y."/>
            <person name="Jung M."/>
            <person name="Lee S.J."/>
            <person name="Yim H.S."/>
            <person name="Lee J.H."/>
            <person name="Bhattacharya D."/>
            <person name="Yoon H.S."/>
        </authorList>
    </citation>
    <scope>NUCLEOTIDE SEQUENCE [LARGE SCALE GENOMIC DNA]</scope>
    <source>
        <strain evidence="2 3">SKKU-2015</strain>
        <tissue evidence="2">Whole body</tissue>
    </source>
</reference>
<name>A0A2V3INA6_9FLOR</name>
<dbReference type="AlphaFoldDB" id="A0A2V3INA6"/>
<feature type="compositionally biased region" description="Basic and acidic residues" evidence="1">
    <location>
        <begin position="248"/>
        <end position="271"/>
    </location>
</feature>
<dbReference type="OrthoDB" id="549068at2759"/>
<sequence length="291" mass="31763">MSGSDSADGFLSDGSDQIDLLSVSNRLRSLTENGKASTQDPCVSQATPSQPSKKEKEPGWVLNQTQALPDDAEARRRAITSMFDDEDDDDSVIDLISQEPGNSLKPHLEENQKNEAGPTKAPRNHRHSQTPKSTLKLAVAPKLDESLVLLQSNDESLDLSGDLGAVGRAKIHDDDLFLDIKGVVYRAKNQACNTACVVHMADDEARVTSVLGEVLTLHAERNLFTSDEIVINGDLSEELEDTYSSEEAVSRDQLEKGKGKKESRNAVDKVKSTSRPKGSIKKKGWVQGKLR</sequence>
<dbReference type="GO" id="GO:0005634">
    <property type="term" value="C:nucleus"/>
    <property type="evidence" value="ECO:0007669"/>
    <property type="project" value="TreeGrafter"/>
</dbReference>
<evidence type="ECO:0000313" key="3">
    <source>
        <dbReference type="Proteomes" id="UP000247409"/>
    </source>
</evidence>
<feature type="region of interest" description="Disordered" evidence="1">
    <location>
        <begin position="242"/>
        <end position="291"/>
    </location>
</feature>
<comment type="caution">
    <text evidence="2">The sequence shown here is derived from an EMBL/GenBank/DDBJ whole genome shotgun (WGS) entry which is preliminary data.</text>
</comment>
<dbReference type="Proteomes" id="UP000247409">
    <property type="component" value="Unassembled WGS sequence"/>
</dbReference>
<feature type="region of interest" description="Disordered" evidence="1">
    <location>
        <begin position="31"/>
        <end position="74"/>
    </location>
</feature>
<accession>A0A2V3INA6</accession>
<gene>
    <name evidence="2" type="ORF">BWQ96_06659</name>
</gene>
<feature type="compositionally biased region" description="Polar residues" evidence="1">
    <location>
        <begin position="31"/>
        <end position="51"/>
    </location>
</feature>
<dbReference type="PANTHER" id="PTHR34810">
    <property type="entry name" value="DNA-BINDING PROTEIN BIN4"/>
    <property type="match status" value="1"/>
</dbReference>